<evidence type="ECO:0000256" key="1">
    <source>
        <dbReference type="SAM" id="Phobius"/>
    </source>
</evidence>
<dbReference type="EMBL" id="MCAQ01000012">
    <property type="protein sequence ID" value="RKF37108.1"/>
    <property type="molecule type" value="Genomic_DNA"/>
</dbReference>
<reference evidence="2 3" key="1">
    <citation type="submission" date="2016-07" db="EMBL/GenBank/DDBJ databases">
        <title>Genome analysis of Sphingobacterium siyangense T12B17.</title>
        <authorList>
            <person name="Xu D."/>
            <person name="Su Y."/>
            <person name="Zheng S."/>
        </authorList>
    </citation>
    <scope>NUCLEOTIDE SEQUENCE [LARGE SCALE GENOMIC DNA]</scope>
    <source>
        <strain evidence="2 3">T12B17</strain>
    </source>
</reference>
<sequence>MSIKKIVKTYGHSYKRHFANFTAFMLLHFYVFMFLKPNTFITYLLTCYIPDQNAGLPIFPICCKGKQF</sequence>
<protein>
    <submittedName>
        <fullName evidence="2">Uncharacterized protein</fullName>
    </submittedName>
</protein>
<accession>A0A420FVZ1</accession>
<keyword evidence="3" id="KW-1185">Reference proteome</keyword>
<evidence type="ECO:0000313" key="2">
    <source>
        <dbReference type="EMBL" id="RKF37108.1"/>
    </source>
</evidence>
<dbReference type="Proteomes" id="UP000286402">
    <property type="component" value="Unassembled WGS sequence"/>
</dbReference>
<keyword evidence="1" id="KW-0472">Membrane</keyword>
<keyword evidence="1" id="KW-1133">Transmembrane helix</keyword>
<dbReference type="AlphaFoldDB" id="A0A420FVZ1"/>
<proteinExistence type="predicted"/>
<comment type="caution">
    <text evidence="2">The sequence shown here is derived from an EMBL/GenBank/DDBJ whole genome shotgun (WGS) entry which is preliminary data.</text>
</comment>
<organism evidence="2 3">
    <name type="scientific">Sphingobacterium siyangense</name>
    <dbReference type="NCBI Taxonomy" id="459529"/>
    <lineage>
        <taxon>Bacteria</taxon>
        <taxon>Pseudomonadati</taxon>
        <taxon>Bacteroidota</taxon>
        <taxon>Sphingobacteriia</taxon>
        <taxon>Sphingobacteriales</taxon>
        <taxon>Sphingobacteriaceae</taxon>
        <taxon>Sphingobacterium</taxon>
    </lineage>
</organism>
<name>A0A420FVZ1_9SPHI</name>
<gene>
    <name evidence="2" type="ORF">BCY89_05505</name>
</gene>
<keyword evidence="1" id="KW-0812">Transmembrane</keyword>
<evidence type="ECO:0000313" key="3">
    <source>
        <dbReference type="Proteomes" id="UP000286402"/>
    </source>
</evidence>
<feature type="transmembrane region" description="Helical" evidence="1">
    <location>
        <begin position="18"/>
        <end position="35"/>
    </location>
</feature>